<sequence length="448" mass="48205">MGPAESGSSIEDQGLGKVAIVGAGVAGSAAAIRFAQRGAKVTLFERSVFPREKVCGCCLGAAGLAALDAIGAGESIRDLGLPTKFFRGYFQVAKASPTATQLTEEKRSRVPAVRIPIRKGISLSRAELDQHLLNLAIEAGVQVRQPCEATIVAEAGESVSIDAGTGSPETFDLVVVAAGLTGRFRQRDAADLRWVETPNGPMGLSAHMSRDEAKEIDWELESGEIQMHCGRDGYVGIVSLPNGNLDIAAAVHPGNKIPSVMGGGKLAIQMQTLALLLDSGLFSSSQSRKLRHWFAEVAHWQTTPPLRRRRLSGRGRIVAIGDAAGYVEPLTGEGMTWGIESGLAVADLWALYRLGQMTANGEADFGANWDRRAAKFQTRRRQLCRWVTGIVRYRPARWLACHGLRRAHWLATPFTRSLANGPRFDATSSIHRTAMSFADASLRTHVSS</sequence>
<evidence type="ECO:0000259" key="1">
    <source>
        <dbReference type="Pfam" id="PF01494"/>
    </source>
</evidence>
<dbReference type="Proteomes" id="UP000011996">
    <property type="component" value="Unassembled WGS sequence"/>
</dbReference>
<evidence type="ECO:0000313" key="3">
    <source>
        <dbReference type="Proteomes" id="UP000011996"/>
    </source>
</evidence>
<dbReference type="PANTHER" id="PTHR42685">
    <property type="entry name" value="GERANYLGERANYL DIPHOSPHATE REDUCTASE"/>
    <property type="match status" value="1"/>
</dbReference>
<organism evidence="2 3">
    <name type="scientific">Rhodopirellula europaea SH398</name>
    <dbReference type="NCBI Taxonomy" id="1263868"/>
    <lineage>
        <taxon>Bacteria</taxon>
        <taxon>Pseudomonadati</taxon>
        <taxon>Planctomycetota</taxon>
        <taxon>Planctomycetia</taxon>
        <taxon>Pirellulales</taxon>
        <taxon>Pirellulaceae</taxon>
        <taxon>Rhodopirellula</taxon>
    </lineage>
</organism>
<evidence type="ECO:0000313" key="2">
    <source>
        <dbReference type="EMBL" id="EMI28952.1"/>
    </source>
</evidence>
<comment type="caution">
    <text evidence="2">The sequence shown here is derived from an EMBL/GenBank/DDBJ whole genome shotgun (WGS) entry which is preliminary data.</text>
</comment>
<dbReference type="PRINTS" id="PR00420">
    <property type="entry name" value="RNGMNOXGNASE"/>
</dbReference>
<dbReference type="Gene3D" id="3.50.50.60">
    <property type="entry name" value="FAD/NAD(P)-binding domain"/>
    <property type="match status" value="1"/>
</dbReference>
<name>M5SMG1_9BACT</name>
<proteinExistence type="predicted"/>
<dbReference type="InterPro" id="IPR002938">
    <property type="entry name" value="FAD-bd"/>
</dbReference>
<dbReference type="OrthoDB" id="9806565at2"/>
<dbReference type="PANTHER" id="PTHR42685:SF22">
    <property type="entry name" value="CONDITIONED MEDIUM FACTOR RECEPTOR 1"/>
    <property type="match status" value="1"/>
</dbReference>
<dbReference type="RefSeq" id="WP_008663393.1">
    <property type="nucleotide sequence ID" value="NZ_ANOF01000013.1"/>
</dbReference>
<accession>M5SMG1</accession>
<dbReference type="PATRIC" id="fig|1263868.3.peg.495"/>
<reference evidence="2 3" key="1">
    <citation type="journal article" date="2013" name="Mar. Genomics">
        <title>Expression of sulfatases in Rhodopirellula baltica and the diversity of sulfatases in the genus Rhodopirellula.</title>
        <authorList>
            <person name="Wegner C.E."/>
            <person name="Richter-Heitmann T."/>
            <person name="Klindworth A."/>
            <person name="Klockow C."/>
            <person name="Richter M."/>
            <person name="Achstetter T."/>
            <person name="Glockner F.O."/>
            <person name="Harder J."/>
        </authorList>
    </citation>
    <scope>NUCLEOTIDE SEQUENCE [LARGE SCALE GENOMIC DNA]</scope>
    <source>
        <strain evidence="2 3">SH398</strain>
    </source>
</reference>
<dbReference type="Pfam" id="PF01494">
    <property type="entry name" value="FAD_binding_3"/>
    <property type="match status" value="1"/>
</dbReference>
<dbReference type="InterPro" id="IPR036188">
    <property type="entry name" value="FAD/NAD-bd_sf"/>
</dbReference>
<protein>
    <submittedName>
        <fullName evidence="2">NAD binding site</fullName>
    </submittedName>
</protein>
<feature type="domain" description="FAD-binding" evidence="1">
    <location>
        <begin position="17"/>
        <end position="161"/>
    </location>
</feature>
<dbReference type="STRING" id="1263868.RESH_00457"/>
<dbReference type="EMBL" id="ANOF01000013">
    <property type="protein sequence ID" value="EMI28952.1"/>
    <property type="molecule type" value="Genomic_DNA"/>
</dbReference>
<dbReference type="AlphaFoldDB" id="M5SMG1"/>
<gene>
    <name evidence="2" type="ORF">RESH_00457</name>
</gene>
<dbReference type="InterPro" id="IPR050407">
    <property type="entry name" value="Geranylgeranyl_reductase"/>
</dbReference>
<dbReference type="GO" id="GO:0071949">
    <property type="term" value="F:FAD binding"/>
    <property type="evidence" value="ECO:0007669"/>
    <property type="project" value="InterPro"/>
</dbReference>
<dbReference type="SUPFAM" id="SSF51905">
    <property type="entry name" value="FAD/NAD(P)-binding domain"/>
    <property type="match status" value="1"/>
</dbReference>